<comment type="caution">
    <text evidence="7">The sequence shown here is derived from an EMBL/GenBank/DDBJ whole genome shotgun (WGS) entry which is preliminary data.</text>
</comment>
<dbReference type="InterPro" id="IPR004839">
    <property type="entry name" value="Aminotransferase_I/II_large"/>
</dbReference>
<dbReference type="Gene3D" id="3.40.640.10">
    <property type="entry name" value="Type I PLP-dependent aspartate aminotransferase-like (Major domain)"/>
    <property type="match status" value="1"/>
</dbReference>
<dbReference type="CDD" id="cd07377">
    <property type="entry name" value="WHTH_GntR"/>
    <property type="match status" value="1"/>
</dbReference>
<dbReference type="RefSeq" id="WP_165142734.1">
    <property type="nucleotide sequence ID" value="NZ_CP049255.1"/>
</dbReference>
<dbReference type="Gene3D" id="1.10.10.10">
    <property type="entry name" value="Winged helix-like DNA-binding domain superfamily/Winged helix DNA-binding domain"/>
    <property type="match status" value="1"/>
</dbReference>
<feature type="domain" description="HTH gntR-type" evidence="6">
    <location>
        <begin position="21"/>
        <end position="89"/>
    </location>
</feature>
<dbReference type="InterPro" id="IPR000524">
    <property type="entry name" value="Tscrpt_reg_HTH_GntR"/>
</dbReference>
<keyword evidence="2" id="KW-0663">Pyridoxal phosphate</keyword>
<evidence type="ECO:0000313" key="8">
    <source>
        <dbReference type="Proteomes" id="UP000529310"/>
    </source>
</evidence>
<evidence type="ECO:0000256" key="5">
    <source>
        <dbReference type="ARBA" id="ARBA00023163"/>
    </source>
</evidence>
<dbReference type="GO" id="GO:0003677">
    <property type="term" value="F:DNA binding"/>
    <property type="evidence" value="ECO:0007669"/>
    <property type="project" value="UniProtKB-KW"/>
</dbReference>
<dbReference type="Proteomes" id="UP000529310">
    <property type="component" value="Unassembled WGS sequence"/>
</dbReference>
<dbReference type="InterPro" id="IPR036388">
    <property type="entry name" value="WH-like_DNA-bd_sf"/>
</dbReference>
<proteinExistence type="inferred from homology"/>
<keyword evidence="8" id="KW-1185">Reference proteome</keyword>
<evidence type="ECO:0000256" key="3">
    <source>
        <dbReference type="ARBA" id="ARBA00023015"/>
    </source>
</evidence>
<organism evidence="7 8">
    <name type="scientific">Microbacterium endophyticum</name>
    <dbReference type="NCBI Taxonomy" id="1526412"/>
    <lineage>
        <taxon>Bacteria</taxon>
        <taxon>Bacillati</taxon>
        <taxon>Actinomycetota</taxon>
        <taxon>Actinomycetes</taxon>
        <taxon>Micrococcales</taxon>
        <taxon>Microbacteriaceae</taxon>
        <taxon>Microbacterium</taxon>
    </lineage>
</organism>
<dbReference type="CDD" id="cd00609">
    <property type="entry name" value="AAT_like"/>
    <property type="match status" value="1"/>
</dbReference>
<dbReference type="PROSITE" id="PS50949">
    <property type="entry name" value="HTH_GNTR"/>
    <property type="match status" value="1"/>
</dbReference>
<dbReference type="PANTHER" id="PTHR46577">
    <property type="entry name" value="HTH-TYPE TRANSCRIPTIONAL REGULATORY PROTEIN GABR"/>
    <property type="match status" value="1"/>
</dbReference>
<dbReference type="InterPro" id="IPR015421">
    <property type="entry name" value="PyrdxlP-dep_Trfase_major"/>
</dbReference>
<dbReference type="SUPFAM" id="SSF46785">
    <property type="entry name" value="Winged helix' DNA-binding domain"/>
    <property type="match status" value="1"/>
</dbReference>
<dbReference type="EMBL" id="JACHWQ010000001">
    <property type="protein sequence ID" value="MBB2974586.1"/>
    <property type="molecule type" value="Genomic_DNA"/>
</dbReference>
<evidence type="ECO:0000256" key="1">
    <source>
        <dbReference type="ARBA" id="ARBA00005384"/>
    </source>
</evidence>
<dbReference type="GO" id="GO:0003700">
    <property type="term" value="F:DNA-binding transcription factor activity"/>
    <property type="evidence" value="ECO:0007669"/>
    <property type="project" value="InterPro"/>
</dbReference>
<sequence>MDSRISARSLTALIGSWRVSDPAYEALANSIRLLSIDNRIAPGTGLPAERELSAHLGVSRTTVAAAYQSLRESGHIESLRGSGSVTRSLPGREAATMWASAGTIDLSQASPAAWPGLAEVFSDAAASVASLLGRSGYDVVGAPELRRAIAARYTAAGIPTSESEILITNGAQSAIFLIASVAVGRGDRVAMETPTYPHAADAMRRAGARVIGIPVSTVSGWDLDRAEQVFRRTLPTLAYLMPDFHNPTGMSMSHEARRVFEESAARAGTILVVDETTAELNIDRAGHYRPLGHGDWVDAQNVVRIGSFGKTVWGGLRIGWVRAQSDFIRRLVIARFAHELGTPEFEQSVGVRLLERMPQIIAQRADVMQKSRDTLVSALSSTLPQWRVPDTHGGVSLWVELDAPLSGPLAMAARSQGLILSSGSRFSLEGGHERHLRIPFTSSPSDLERAVDILASQWGAVRAGAPHVMSATVESVV</sequence>
<dbReference type="PRINTS" id="PR00035">
    <property type="entry name" value="HTHGNTR"/>
</dbReference>
<dbReference type="InterPro" id="IPR015424">
    <property type="entry name" value="PyrdxlP-dep_Trfase"/>
</dbReference>
<evidence type="ECO:0000259" key="6">
    <source>
        <dbReference type="PROSITE" id="PS50949"/>
    </source>
</evidence>
<dbReference type="Pfam" id="PF00155">
    <property type="entry name" value="Aminotran_1_2"/>
    <property type="match status" value="1"/>
</dbReference>
<keyword evidence="4 7" id="KW-0238">DNA-binding</keyword>
<dbReference type="SMART" id="SM00345">
    <property type="entry name" value="HTH_GNTR"/>
    <property type="match status" value="1"/>
</dbReference>
<comment type="similarity">
    <text evidence="1">In the C-terminal section; belongs to the class-I pyridoxal-phosphate-dependent aminotransferase family.</text>
</comment>
<dbReference type="AlphaFoldDB" id="A0A7W4V0G9"/>
<dbReference type="InterPro" id="IPR036390">
    <property type="entry name" value="WH_DNA-bd_sf"/>
</dbReference>
<evidence type="ECO:0000256" key="4">
    <source>
        <dbReference type="ARBA" id="ARBA00023125"/>
    </source>
</evidence>
<gene>
    <name evidence="7" type="ORF">FHX49_000127</name>
</gene>
<dbReference type="Pfam" id="PF00392">
    <property type="entry name" value="GntR"/>
    <property type="match status" value="1"/>
</dbReference>
<dbReference type="GO" id="GO:0030170">
    <property type="term" value="F:pyridoxal phosphate binding"/>
    <property type="evidence" value="ECO:0007669"/>
    <property type="project" value="InterPro"/>
</dbReference>
<dbReference type="SUPFAM" id="SSF53383">
    <property type="entry name" value="PLP-dependent transferases"/>
    <property type="match status" value="1"/>
</dbReference>
<keyword evidence="5" id="KW-0804">Transcription</keyword>
<dbReference type="PANTHER" id="PTHR46577:SF1">
    <property type="entry name" value="HTH-TYPE TRANSCRIPTIONAL REGULATORY PROTEIN GABR"/>
    <property type="match status" value="1"/>
</dbReference>
<evidence type="ECO:0000313" key="7">
    <source>
        <dbReference type="EMBL" id="MBB2974586.1"/>
    </source>
</evidence>
<keyword evidence="3" id="KW-0805">Transcription regulation</keyword>
<evidence type="ECO:0000256" key="2">
    <source>
        <dbReference type="ARBA" id="ARBA00022898"/>
    </source>
</evidence>
<dbReference type="InterPro" id="IPR051446">
    <property type="entry name" value="HTH_trans_reg/aminotransferase"/>
</dbReference>
<accession>A0A7W4V0G9</accession>
<reference evidence="7 8" key="1">
    <citation type="submission" date="2020-08" db="EMBL/GenBank/DDBJ databases">
        <title>Sequencing the genomes of 1000 actinobacteria strains.</title>
        <authorList>
            <person name="Klenk H.-P."/>
        </authorList>
    </citation>
    <scope>NUCLEOTIDE SEQUENCE [LARGE SCALE GENOMIC DNA]</scope>
    <source>
        <strain evidence="7 8">DSM 27099</strain>
    </source>
</reference>
<protein>
    <submittedName>
        <fullName evidence="7">DNA-binding transcriptional MocR family regulator</fullName>
    </submittedName>
</protein>
<name>A0A7W4V0G9_9MICO</name>